<dbReference type="RefSeq" id="WP_035327523.1">
    <property type="nucleotide sequence ID" value="NZ_CP015125.1"/>
</dbReference>
<reference evidence="3 4" key="1">
    <citation type="submission" date="2014-10" db="EMBL/GenBank/DDBJ databases">
        <title>Draft genome sequence of the proteorhodopsin-containing marine bacterium Dokdonia donghaensis.</title>
        <authorList>
            <person name="Gomez-Consarnau L."/>
            <person name="Gonzalez J.M."/>
            <person name="Riedel T."/>
            <person name="Jaenicke S."/>
            <person name="Wagner-Doebler I."/>
            <person name="Fuhrman J.A."/>
        </authorList>
    </citation>
    <scope>NUCLEOTIDE SEQUENCE [LARGE SCALE GENOMIC DNA]</scope>
    <source>
        <strain evidence="3 4">DSW-1</strain>
    </source>
</reference>
<dbReference type="Proteomes" id="UP000030140">
    <property type="component" value="Unassembled WGS sequence"/>
</dbReference>
<evidence type="ECO:0000259" key="2">
    <source>
        <dbReference type="Pfam" id="PF18990"/>
    </source>
</evidence>
<dbReference type="OrthoDB" id="975426at2"/>
<evidence type="ECO:0000313" key="3">
    <source>
        <dbReference type="EMBL" id="KGO07458.1"/>
    </source>
</evidence>
<proteinExistence type="predicted"/>
<dbReference type="Pfam" id="PF18990">
    <property type="entry name" value="DUF5723"/>
    <property type="match status" value="1"/>
</dbReference>
<feature type="chain" id="PRO_5001987975" description="DUF5723 domain-containing protein" evidence="1">
    <location>
        <begin position="19"/>
        <end position="469"/>
    </location>
</feature>
<keyword evidence="1" id="KW-0732">Signal</keyword>
<evidence type="ECO:0000256" key="1">
    <source>
        <dbReference type="SAM" id="SignalP"/>
    </source>
</evidence>
<feature type="domain" description="DUF5723" evidence="2">
    <location>
        <begin position="38"/>
        <end position="441"/>
    </location>
</feature>
<gene>
    <name evidence="3" type="ORF">NV36_11850</name>
</gene>
<accession>A0A0A2GY58</accession>
<comment type="caution">
    <text evidence="3">The sequence shown here is derived from an EMBL/GenBank/DDBJ whole genome shotgun (WGS) entry which is preliminary data.</text>
</comment>
<dbReference type="InterPro" id="IPR043781">
    <property type="entry name" value="DUF5723"/>
</dbReference>
<dbReference type="EMBL" id="JSAQ01000001">
    <property type="protein sequence ID" value="KGO07458.1"/>
    <property type="molecule type" value="Genomic_DNA"/>
</dbReference>
<name>A0A0A2GY58_9FLAO</name>
<sequence length="469" mass="52790">MKNRLVLFFLFCMSYVFSQNRPQLYNVYALPQSLLSNPGTAVSFDKHIGIPLLSGLSFEAGSSGVSAYDIFRDDISINEAISNALFDLSSTDYFNTNVQLELLAFGWRSSKSDIYYSGGIYHEIDVFSYFPKDLATLAYNGNADYIDVPFEFSELAFTAEALSVYHFGINKKINDSWQLGVRAKMYMSVANVSSINNRGDFTTRTTPNGPNFYTHTLRNVSLVANTSGVASFYDDEIDTDVTELVSNAFLSKNYGFGLDIGFTHFINEQWSITGSVIDLGLISHKDDVRNFTASGNYETSGIELIFPALIEGDEFTDYWQDIEDEFKDSINSNDSLSNNYTSWRPVKFNTSVQYAFGEDRSGTCNCRTSSSRKYVNKLGLHLNTIRRPRGLQTAITAYYDKDWTSGLLTRLTYTYDKRSATNLGFLVSTKINKFNLYLATDNLMQYTNVAKARGASLQLGMQLVFDNKL</sequence>
<organism evidence="3 4">
    <name type="scientific">Dokdonia donghaensis DSW-1</name>
    <dbReference type="NCBI Taxonomy" id="1300343"/>
    <lineage>
        <taxon>Bacteria</taxon>
        <taxon>Pseudomonadati</taxon>
        <taxon>Bacteroidota</taxon>
        <taxon>Flavobacteriia</taxon>
        <taxon>Flavobacteriales</taxon>
        <taxon>Flavobacteriaceae</taxon>
        <taxon>Dokdonia</taxon>
    </lineage>
</organism>
<evidence type="ECO:0000313" key="4">
    <source>
        <dbReference type="Proteomes" id="UP000030140"/>
    </source>
</evidence>
<keyword evidence="4" id="KW-1185">Reference proteome</keyword>
<dbReference type="AlphaFoldDB" id="A0A0A2GY58"/>
<protein>
    <recommendedName>
        <fullName evidence="2">DUF5723 domain-containing protein</fullName>
    </recommendedName>
</protein>
<feature type="signal peptide" evidence="1">
    <location>
        <begin position="1"/>
        <end position="18"/>
    </location>
</feature>